<dbReference type="Gene3D" id="3.90.180.10">
    <property type="entry name" value="Medium-chain alcohol dehydrogenases, catalytic domain"/>
    <property type="match status" value="1"/>
</dbReference>
<dbReference type="FunFam" id="3.40.50.720:FF:000209">
    <property type="entry name" value="Polyketide synthase Pks12"/>
    <property type="match status" value="1"/>
</dbReference>
<dbReference type="PROSITE" id="PS52004">
    <property type="entry name" value="KS3_2"/>
    <property type="match status" value="1"/>
</dbReference>
<keyword evidence="11" id="KW-1185">Reference proteome</keyword>
<dbReference type="InterPro" id="IPR014031">
    <property type="entry name" value="Ketoacyl_synth_C"/>
</dbReference>
<evidence type="ECO:0000256" key="6">
    <source>
        <dbReference type="PROSITE-ProRule" id="PRU01363"/>
    </source>
</evidence>
<dbReference type="SUPFAM" id="SSF50129">
    <property type="entry name" value="GroES-like"/>
    <property type="match status" value="1"/>
</dbReference>
<dbReference type="InterPro" id="IPR001227">
    <property type="entry name" value="Ac_transferase_dom_sf"/>
</dbReference>
<dbReference type="SMART" id="SM00823">
    <property type="entry name" value="PKS_PP"/>
    <property type="match status" value="1"/>
</dbReference>
<dbReference type="SMART" id="SM01294">
    <property type="entry name" value="PKS_PP_betabranch"/>
    <property type="match status" value="1"/>
</dbReference>
<dbReference type="SMART" id="SM00826">
    <property type="entry name" value="PKS_DH"/>
    <property type="match status" value="1"/>
</dbReference>
<dbReference type="Pfam" id="PF13602">
    <property type="entry name" value="ADH_zinc_N_2"/>
    <property type="match status" value="1"/>
</dbReference>
<dbReference type="GO" id="GO:0016491">
    <property type="term" value="F:oxidoreductase activity"/>
    <property type="evidence" value="ECO:0007669"/>
    <property type="project" value="InterPro"/>
</dbReference>
<evidence type="ECO:0000256" key="1">
    <source>
        <dbReference type="ARBA" id="ARBA00022450"/>
    </source>
</evidence>
<evidence type="ECO:0000259" key="8">
    <source>
        <dbReference type="PROSITE" id="PS52004"/>
    </source>
</evidence>
<dbReference type="InterPro" id="IPR049551">
    <property type="entry name" value="PKS_DH_C"/>
</dbReference>
<dbReference type="GO" id="GO:0031177">
    <property type="term" value="F:phosphopantetheine binding"/>
    <property type="evidence" value="ECO:0007669"/>
    <property type="project" value="InterPro"/>
</dbReference>
<dbReference type="Gene3D" id="3.40.50.720">
    <property type="entry name" value="NAD(P)-binding Rossmann-like Domain"/>
    <property type="match status" value="1"/>
</dbReference>
<feature type="region of interest" description="C-terminal hotdog fold" evidence="6">
    <location>
        <begin position="1002"/>
        <end position="1133"/>
    </location>
</feature>
<gene>
    <name evidence="10" type="ORF">DFR71_6178</name>
</gene>
<dbReference type="InterPro" id="IPR013154">
    <property type="entry name" value="ADH-like_N"/>
</dbReference>
<keyword evidence="2" id="KW-0597">Phosphoprotein</keyword>
<organism evidence="10 11">
    <name type="scientific">Nocardia alba</name>
    <dbReference type="NCBI Taxonomy" id="225051"/>
    <lineage>
        <taxon>Bacteria</taxon>
        <taxon>Bacillati</taxon>
        <taxon>Actinomycetota</taxon>
        <taxon>Actinomycetes</taxon>
        <taxon>Mycobacteriales</taxon>
        <taxon>Nocardiaceae</taxon>
        <taxon>Nocardia</taxon>
    </lineage>
</organism>
<dbReference type="SMART" id="SM00829">
    <property type="entry name" value="PKS_ER"/>
    <property type="match status" value="1"/>
</dbReference>
<dbReference type="SMART" id="SM00822">
    <property type="entry name" value="PKS_KR"/>
    <property type="match status" value="1"/>
</dbReference>
<dbReference type="Gene3D" id="3.10.129.110">
    <property type="entry name" value="Polyketide synthase dehydratase"/>
    <property type="match status" value="1"/>
</dbReference>
<dbReference type="InterPro" id="IPR020843">
    <property type="entry name" value="ER"/>
</dbReference>
<dbReference type="Gene3D" id="1.10.1200.10">
    <property type="entry name" value="ACP-like"/>
    <property type="match status" value="1"/>
</dbReference>
<dbReference type="SUPFAM" id="SSF52151">
    <property type="entry name" value="FabD/lysophospholipase-like"/>
    <property type="match status" value="1"/>
</dbReference>
<dbReference type="Pfam" id="PF08659">
    <property type="entry name" value="KR"/>
    <property type="match status" value="1"/>
</dbReference>
<dbReference type="InterPro" id="IPR018201">
    <property type="entry name" value="Ketoacyl_synth_AS"/>
</dbReference>
<sequence length="1953" mass="206623">MSTEISPPESIAVIATCCRYPGGIAGPDQLWELVHTRTTVSGRFPAERGITATVPPGNFLAEVDRFDNTHFGISPREALAMDPQQRVLLEVVAQTFEAAGLDRAGLRGTQTGVFVGAMSQEYGPRLADRGEDVQGYGITGNSISVIAGRIAYVYGLTGPSYTVDTACSSSLSAVHLAVRALRDGECDLAVVGGVCVMPSDALFIDFGRQGGLAPDGRCKTFSDAADGTVWSEGAGAVLLQPLSQARREGRTVLAIIAGTATNHDGASNGLTAPSRRAQEQVIGRALADARVDPADIDLIEAHGTGTPLGDAIELAALQNTYGSARPPGRPVWVGSLKSNIGHTQAAAGIGGLIKTIQALRHRTIPPTVDAEPLTTDFDWQAGGLAVPADAMEWPASDHPRQAAVSAFGISGTNAHVVVREGDPVGRRHDTVIAPVRLKVSAPDTVTQTRHARALRQHLHSADRGDLATTAAALAGRSRTGESVGVIGDSLDALTSGLDRLRADPAADDGLGAYAPGHLVRSSPTAHDPVLIFPGQGAQWAGMGLRLFEQHPAFAESLTRCAHALRPHCDWDLFEALAGRDLDRVDVVQPALFAVMVSLARAWQADGFTPSAVIGHSQGEIAAAHIAGALTLEDACAVVALRSRAIRDLVAAGGLLTLRCSATLASQLVERTGTDIEVSVINGPRSTVIGGVPRDLAQVEAAARAAGIDTRVIDVDYASHTSAVEPIRERLLDDLSHIRPRIPEIRLYSTVFGRLLSADERLDAAYWYRSLREQVRFWPAVTAALDDDLRTFVESSPHPLLPPVIEQIAEDHGVEVDVVGSLRRDSGGLQQLLIGEARLDRARTVALSAAPTAPPTPFSGRSFWLTPSAGSASPTVAGRALVTDRVELPQGAIAATVALAQHPWMAEHVVAGQAIVPATAVIEMLTETAPGLIIDELTLTAPIEVEADCTVTVTATPIPAGYDMAVHRRGADGQFQTTATAIAVHRSEPVSGPVWATWPPTDLAAIDVADVYRRLADRGYDYRGSFRALTRAWRGESVIVAEVHLPSEVTVGRSRAALLDATLHAVLSHAWSGLALPFVWRGISVTATTATVLRIRCDLLGPASASVHAETSDGESVFDVREVLFRPVHGEPVPAPLLRQRRWTARATEPEEPVTYFSTIPLTDTVTDRLAELREQPVVLVDVDDRELALTEDWAEIAMARTWQAVTAVRSASQTTDQVLVFVTHQAAATSPHDPATGLIGASVAGAARSAGTELAGRVRIVDTDTDASDALVHAAAGLGVAEVAVRDGRILVPTVEPVPSVAVPVPRDGYRIDVTRRGALDDLAEVPWPAATAPLRSRQVRVRVEAAGLNFRDIAVALNLVKTETTMGSEGAGRVIEVGAEVSHLRAGDRVFGVFSESLGPVVVAEAAQVRPIPKGWSLAQAAALPIASVTAYQCLTDVAAAKPGERVLVHAATGGVGLAAVHLARAMGCEVFATASPGKQHHLRQLGIPADHIANSRTLEFVDRFRAVTAGTGVDIVLNSLSGPAIDASLSMLAPRGRFVEMGKTDIRRAEWVAADFPEVEYAAYNILAMDPARIGQVLDTLIELTRTGRIPLPSTHSYDIRDIDLALARLRRARHTGKLVVTIPDRRRDVTCVIFGGASGIAAEIAEYMVADGAKHMVVANRSGRHGGGARELAERLRRVGADRVDIAECDITDLRQVTTLVDTYRPTVIVHAAGLVNDASIATLTEPQLRATMAVKVAGAVNLHIATATADTERDPVRLVLFSSIAGILGTAGQANYSAANAFLDHLSAHRHRLGLPCQSIAWGLWDKPTTLTGHLDDADRGALLRRNGIHPLSTAHGVEMFAAASDLPAPTVIAAHLTEPPESTDLGADDEPGVGDILALIRAEAADVLGYDLSEVGPTDSFRDLGFDSLLSIDLRNRLNKALGARIRAEAALEFGTAERLARHIAANH</sequence>
<proteinExistence type="predicted"/>
<dbReference type="PROSITE" id="PS00012">
    <property type="entry name" value="PHOSPHOPANTETHEINE"/>
    <property type="match status" value="1"/>
</dbReference>
<dbReference type="InterPro" id="IPR016036">
    <property type="entry name" value="Malonyl_transacylase_ACP-bd"/>
</dbReference>
<comment type="caution">
    <text evidence="10">The sequence shown here is derived from an EMBL/GenBank/DDBJ whole genome shotgun (WGS) entry which is preliminary data.</text>
</comment>
<reference evidence="10 11" key="1">
    <citation type="submission" date="2019-03" db="EMBL/GenBank/DDBJ databases">
        <title>Genomic Encyclopedia of Type Strains, Phase IV (KMG-IV): sequencing the most valuable type-strain genomes for metagenomic binning, comparative biology and taxonomic classification.</title>
        <authorList>
            <person name="Goeker M."/>
        </authorList>
    </citation>
    <scope>NUCLEOTIDE SEQUENCE [LARGE SCALE GENOMIC DNA]</scope>
    <source>
        <strain evidence="10 11">DSM 44684</strain>
    </source>
</reference>
<evidence type="ECO:0000259" key="9">
    <source>
        <dbReference type="PROSITE" id="PS52019"/>
    </source>
</evidence>
<feature type="active site" description="Proton donor; for dehydratase activity" evidence="6">
    <location>
        <position position="1059"/>
    </location>
</feature>
<dbReference type="PROSITE" id="PS00606">
    <property type="entry name" value="KS3_1"/>
    <property type="match status" value="1"/>
</dbReference>
<dbReference type="SUPFAM" id="SSF47336">
    <property type="entry name" value="ACP-like"/>
    <property type="match status" value="1"/>
</dbReference>
<dbReference type="InterPro" id="IPR036736">
    <property type="entry name" value="ACP-like_sf"/>
</dbReference>
<keyword evidence="1" id="KW-0596">Phosphopantetheine</keyword>
<dbReference type="PROSITE" id="PS52019">
    <property type="entry name" value="PKS_MFAS_DH"/>
    <property type="match status" value="1"/>
</dbReference>
<dbReference type="GO" id="GO:0006633">
    <property type="term" value="P:fatty acid biosynthetic process"/>
    <property type="evidence" value="ECO:0007669"/>
    <property type="project" value="InterPro"/>
</dbReference>
<dbReference type="InterPro" id="IPR016035">
    <property type="entry name" value="Acyl_Trfase/lysoPLipase"/>
</dbReference>
<dbReference type="PANTHER" id="PTHR43775">
    <property type="entry name" value="FATTY ACID SYNTHASE"/>
    <property type="match status" value="1"/>
</dbReference>
<dbReference type="SUPFAM" id="SSF55048">
    <property type="entry name" value="Probable ACP-binding domain of malonyl-CoA ACP transacylase"/>
    <property type="match status" value="1"/>
</dbReference>
<dbReference type="InterPro" id="IPR006162">
    <property type="entry name" value="Ppantetheine_attach_site"/>
</dbReference>
<dbReference type="InterPro" id="IPR049900">
    <property type="entry name" value="PKS_mFAS_DH"/>
</dbReference>
<dbReference type="Gene3D" id="3.40.47.10">
    <property type="match status" value="1"/>
</dbReference>
<dbReference type="Pfam" id="PF00109">
    <property type="entry name" value="ketoacyl-synt"/>
    <property type="match status" value="1"/>
</dbReference>
<evidence type="ECO:0000256" key="2">
    <source>
        <dbReference type="ARBA" id="ARBA00022553"/>
    </source>
</evidence>
<evidence type="ECO:0000256" key="5">
    <source>
        <dbReference type="ARBA" id="ARBA00023315"/>
    </source>
</evidence>
<dbReference type="Pfam" id="PF21089">
    <property type="entry name" value="PKS_DH_N"/>
    <property type="match status" value="1"/>
</dbReference>
<dbReference type="InterPro" id="IPR020807">
    <property type="entry name" value="PKS_DH"/>
</dbReference>
<dbReference type="InterPro" id="IPR009081">
    <property type="entry name" value="PP-bd_ACP"/>
</dbReference>
<feature type="domain" description="PKS/mFAS DH" evidence="9">
    <location>
        <begin position="873"/>
        <end position="1133"/>
    </location>
</feature>
<dbReference type="Pfam" id="PF00550">
    <property type="entry name" value="PP-binding"/>
    <property type="match status" value="1"/>
</dbReference>
<dbReference type="GO" id="GO:0004315">
    <property type="term" value="F:3-oxoacyl-[acyl-carrier-protein] synthase activity"/>
    <property type="evidence" value="ECO:0007669"/>
    <property type="project" value="InterPro"/>
</dbReference>
<feature type="domain" description="Carrier" evidence="7">
    <location>
        <begin position="1876"/>
        <end position="1953"/>
    </location>
</feature>
<dbReference type="InterPro" id="IPR013968">
    <property type="entry name" value="PKS_KR"/>
</dbReference>
<dbReference type="STRING" id="1210063.GCA_001612665_05759"/>
<protein>
    <submittedName>
        <fullName evidence="10">Acyl transferase domain-containing protein</fullName>
    </submittedName>
</protein>
<dbReference type="Pfam" id="PF00698">
    <property type="entry name" value="Acyl_transf_1"/>
    <property type="match status" value="1"/>
</dbReference>
<evidence type="ECO:0000313" key="11">
    <source>
        <dbReference type="Proteomes" id="UP000294856"/>
    </source>
</evidence>
<evidence type="ECO:0000256" key="4">
    <source>
        <dbReference type="ARBA" id="ARBA00023268"/>
    </source>
</evidence>
<dbReference type="Gene3D" id="3.30.70.250">
    <property type="entry name" value="Malonyl-CoA ACP transacylase, ACP-binding"/>
    <property type="match status" value="1"/>
</dbReference>
<dbReference type="InterPro" id="IPR014043">
    <property type="entry name" value="Acyl_transferase_dom"/>
</dbReference>
<dbReference type="FunFam" id="3.40.47.10:FF:000019">
    <property type="entry name" value="Polyketide synthase type I"/>
    <property type="match status" value="1"/>
</dbReference>
<dbReference type="Pfam" id="PF14765">
    <property type="entry name" value="PS-DH"/>
    <property type="match status" value="1"/>
</dbReference>
<evidence type="ECO:0000259" key="7">
    <source>
        <dbReference type="PROSITE" id="PS50075"/>
    </source>
</evidence>
<dbReference type="InterPro" id="IPR036291">
    <property type="entry name" value="NAD(P)-bd_dom_sf"/>
</dbReference>
<dbReference type="PANTHER" id="PTHR43775:SF51">
    <property type="entry name" value="INACTIVE PHENOLPHTHIOCEROL SYNTHESIS POLYKETIDE SYNTHASE TYPE I PKS1-RELATED"/>
    <property type="match status" value="1"/>
</dbReference>
<dbReference type="InterPro" id="IPR014030">
    <property type="entry name" value="Ketoacyl_synth_N"/>
</dbReference>
<dbReference type="InterPro" id="IPR016039">
    <property type="entry name" value="Thiolase-like"/>
</dbReference>
<dbReference type="CDD" id="cd00833">
    <property type="entry name" value="PKS"/>
    <property type="match status" value="1"/>
</dbReference>
<dbReference type="SUPFAM" id="SSF51735">
    <property type="entry name" value="NAD(P)-binding Rossmann-fold domains"/>
    <property type="match status" value="3"/>
</dbReference>
<dbReference type="Gene3D" id="3.40.50.11460">
    <property type="match status" value="1"/>
</dbReference>
<dbReference type="SUPFAM" id="SSF53901">
    <property type="entry name" value="Thiolase-like"/>
    <property type="match status" value="1"/>
</dbReference>
<dbReference type="SMART" id="SM00827">
    <property type="entry name" value="PKS_AT"/>
    <property type="match status" value="1"/>
</dbReference>
<dbReference type="Proteomes" id="UP000294856">
    <property type="component" value="Unassembled WGS sequence"/>
</dbReference>
<dbReference type="InterPro" id="IPR050091">
    <property type="entry name" value="PKS_NRPS_Biosynth_Enz"/>
</dbReference>
<accession>A0A4R1FB17</accession>
<dbReference type="InterPro" id="IPR011032">
    <property type="entry name" value="GroES-like_sf"/>
</dbReference>
<dbReference type="EMBL" id="SMFR01000008">
    <property type="protein sequence ID" value="TCJ89889.1"/>
    <property type="molecule type" value="Genomic_DNA"/>
</dbReference>
<keyword evidence="4" id="KW-0511">Multifunctional enzyme</keyword>
<dbReference type="Gene3D" id="3.40.366.10">
    <property type="entry name" value="Malonyl-Coenzyme A Acyl Carrier Protein, domain 2"/>
    <property type="match status" value="1"/>
</dbReference>
<dbReference type="RefSeq" id="WP_067458176.1">
    <property type="nucleotide sequence ID" value="NZ_SMFR01000008.1"/>
</dbReference>
<evidence type="ECO:0000256" key="3">
    <source>
        <dbReference type="ARBA" id="ARBA00022679"/>
    </source>
</evidence>
<keyword evidence="5" id="KW-0012">Acyltransferase</keyword>
<feature type="domain" description="Ketosynthase family 3 (KS3)" evidence="8">
    <location>
        <begin position="8"/>
        <end position="420"/>
    </location>
</feature>
<dbReference type="InterPro" id="IPR020841">
    <property type="entry name" value="PKS_Beta-ketoAc_synthase_dom"/>
</dbReference>
<dbReference type="InterPro" id="IPR042104">
    <property type="entry name" value="PKS_dehydratase_sf"/>
</dbReference>
<dbReference type="InterPro" id="IPR049552">
    <property type="entry name" value="PKS_DH_N"/>
</dbReference>
<dbReference type="OrthoDB" id="4516163at2"/>
<dbReference type="Pfam" id="PF02801">
    <property type="entry name" value="Ketoacyl-synt_C"/>
    <property type="match status" value="1"/>
</dbReference>
<dbReference type="InterPro" id="IPR057326">
    <property type="entry name" value="KR_dom"/>
</dbReference>
<feature type="region of interest" description="N-terminal hotdog fold" evidence="6">
    <location>
        <begin position="873"/>
        <end position="988"/>
    </location>
</feature>
<name>A0A4R1FB17_9NOCA</name>
<dbReference type="CDD" id="cd05195">
    <property type="entry name" value="enoyl_red"/>
    <property type="match status" value="1"/>
</dbReference>
<dbReference type="PROSITE" id="PS50075">
    <property type="entry name" value="CARRIER"/>
    <property type="match status" value="1"/>
</dbReference>
<feature type="active site" description="Proton acceptor; for dehydratase activity" evidence="6">
    <location>
        <position position="907"/>
    </location>
</feature>
<dbReference type="Pfam" id="PF08240">
    <property type="entry name" value="ADH_N"/>
    <property type="match status" value="1"/>
</dbReference>
<evidence type="ECO:0000313" key="10">
    <source>
        <dbReference type="EMBL" id="TCJ89889.1"/>
    </source>
</evidence>
<dbReference type="GO" id="GO:0004312">
    <property type="term" value="F:fatty acid synthase activity"/>
    <property type="evidence" value="ECO:0007669"/>
    <property type="project" value="TreeGrafter"/>
</dbReference>
<dbReference type="InterPro" id="IPR020806">
    <property type="entry name" value="PKS_PP-bd"/>
</dbReference>
<dbReference type="SMART" id="SM00825">
    <property type="entry name" value="PKS_KS"/>
    <property type="match status" value="1"/>
</dbReference>
<keyword evidence="3 10" id="KW-0808">Transferase</keyword>